<feature type="compositionally biased region" description="Basic and acidic residues" evidence="2">
    <location>
        <begin position="1355"/>
        <end position="1367"/>
    </location>
</feature>
<feature type="compositionally biased region" description="Polar residues" evidence="2">
    <location>
        <begin position="1282"/>
        <end position="1297"/>
    </location>
</feature>
<evidence type="ECO:0000256" key="2">
    <source>
        <dbReference type="SAM" id="MobiDB-lite"/>
    </source>
</evidence>
<dbReference type="InterPro" id="IPR013087">
    <property type="entry name" value="Znf_C2H2_type"/>
</dbReference>
<feature type="compositionally biased region" description="Polar residues" evidence="2">
    <location>
        <begin position="1491"/>
        <end position="1517"/>
    </location>
</feature>
<feature type="coiled-coil region" evidence="1">
    <location>
        <begin position="578"/>
        <end position="615"/>
    </location>
</feature>
<reference evidence="4" key="1">
    <citation type="submission" date="2023-03" db="EMBL/GenBank/DDBJ databases">
        <title>Complete genome of Cladonia borealis.</title>
        <authorList>
            <person name="Park H."/>
        </authorList>
    </citation>
    <scope>NUCLEOTIDE SEQUENCE</scope>
    <source>
        <strain evidence="4">ANT050790</strain>
    </source>
</reference>
<proteinExistence type="predicted"/>
<gene>
    <name evidence="4" type="ORF">JMJ35_006630</name>
</gene>
<comment type="caution">
    <text evidence="4">The sequence shown here is derived from an EMBL/GenBank/DDBJ whole genome shotgun (WGS) entry which is preliminary data.</text>
</comment>
<feature type="compositionally biased region" description="Basic and acidic residues" evidence="2">
    <location>
        <begin position="1298"/>
        <end position="1307"/>
    </location>
</feature>
<feature type="compositionally biased region" description="Polar residues" evidence="2">
    <location>
        <begin position="65"/>
        <end position="83"/>
    </location>
</feature>
<feature type="region of interest" description="Disordered" evidence="2">
    <location>
        <begin position="109"/>
        <end position="129"/>
    </location>
</feature>
<sequence>MNLSPRSTVSSDLYSPLEPANADAQSLPGQKDSLANDDLQSSLGIAPDDGEESGSDAMQGLDSGDQASRPSSVGSASMSNTFPGMSHKRKREQNIEDEDTIEDQEGFLSQGHINGGRFHSRTDSQDSRNQLRSLRQAGLSMIEHSRFKRSKTNGQALGPEIGAQLFSKSSALPAILWQHILCYVPPVFLGRLLRVNHAFNTYLTPGKAIEDSRVLPNSIIQPLKAEDIWIASRRRFAAGLPRPMHGMEELDMWRLLRGQNCQICDQTKEAIPASNMETPWECGPGDTSVRIIWPFALRCCGPCLRDVSKKEMDLFLSTDCPSFLLQALPFAFVTETNHYIAHSVLRNAAAPPLVPLTKRYYKPHIEEIKRQFEDAKELGTASAEEWIKGLASRGQERLEEIIRWEQWESKGGLKKVNTRPKVHIQAGNRVAKPETHSERSTPQSMAFSVKLEGGQASPAPLTSIDAAHFASGVATPPSAPLQHPWTSTASTLVGSQHGSQTPFPQLRTARDTRDVNEAKAARKAAIERRCAALEPPLLPSVLNHMDSFQAAKQITQPLTEQAWEILKPRLLAQRPYAERKERERVQKTEVLAEEYKQRRQQEAQLKETKENFDREWETFQSPVRSRIGALADEIIETRWPGARRLTKDISPKFAADVLVNVRQRFYDEIAQEDEDALATGRPVKVDPPNGPPTRKLILENMKWLFDTKIKPFTDHLQRELFLCNGCDGKFYGFEGVIQHYAAKHTNSLSMGNIVVHWRAEWPENPPFNPNPSGAKSAYYKVPTPAGPTQGPSTRDPLGQTNYILTRETSAPLMPQRIDNSQYSTPRYSTTYAAPLPESRSQTFPAQNVPYRTGTSYAGYAGHSGTPTPYASIPGNYNTYPNLPQALGSASFVSSNPTQSAYPAFTQVQANTTSQAFIPGPNPNSYVNGQYPPNNMANGYPPSHAPNVSGQVSDLYQRQMDEMAKHAKDVFTSIGGVKDLPGSVRIYTVIQHTVSRFKATFPNEPNLSMFIDGLDHNAVMRPVRSVNGLGCKTCIKGGTSAKLYTLPHLVNHFRTVHVEGLSLAHGPEIDWKRDMIDLPELSIISNLVNADGMTDPKLSLIAWAFPEAFPAPLPSMRGKLNTGPLPIYRKELDGLAKVPPTIASRPLTDLSTHFQFQSNEQPYIQPDSEYRPSSEPLEPPGEDEYDPHRPGLLGKTSVVEPSPTSQLPKTIRTPVLQNGHRSSFQARLDSSQYASSASDGVSYENASKVRPPYIESYTDRLIDRIEPVGQPYSPRPDLRPRSSKQIGQRAVEQNTQNRPGDREEKDAPMEYGANYGAVSEDDKIGQTWRSLRQGPQTPSPAETTTTAEKFLSDIGPKQDSRRTHEGYISERDVERRLEVPWLDESHVKRRQQYFGEGSTYDQALANGAHIDHRRSGPSDSRNGDEKITHPRPGSLPQYYEEYRPSTHIQIPLKTIRAEESPTVRFSPYESSQPAVIHERPELNSGALKRPHSGTQSNKNTRTQQYREAPESTDNSPVETSLYHPRSPVEEDRGEGVYQTQPPSLRRQSRPRRLIPYEYTAPTRIEYVEERDIPEDRYPPRIQYIRYEDPSPREPTRYVVTRPVEQLEQEVVRYEDAYAEEPVYERNSQVFHAPQRYYR</sequence>
<feature type="region of interest" description="Disordered" evidence="2">
    <location>
        <begin position="1"/>
        <end position="95"/>
    </location>
</feature>
<feature type="region of interest" description="Disordered" evidence="2">
    <location>
        <begin position="1463"/>
        <end position="1545"/>
    </location>
</feature>
<feature type="region of interest" description="Disordered" evidence="2">
    <location>
        <begin position="1260"/>
        <end position="1367"/>
    </location>
</feature>
<name>A0AA39V0G4_9LECA</name>
<keyword evidence="5" id="KW-1185">Reference proteome</keyword>
<keyword evidence="1" id="KW-0175">Coiled coil</keyword>
<feature type="region of interest" description="Disordered" evidence="2">
    <location>
        <begin position="1159"/>
        <end position="1216"/>
    </location>
</feature>
<feature type="compositionally biased region" description="Polar residues" evidence="2">
    <location>
        <begin position="1326"/>
        <end position="1335"/>
    </location>
</feature>
<feature type="region of interest" description="Disordered" evidence="2">
    <location>
        <begin position="1406"/>
        <end position="1437"/>
    </location>
</feature>
<dbReference type="Pfam" id="PF25422">
    <property type="entry name" value="DUF7892"/>
    <property type="match status" value="1"/>
</dbReference>
<feature type="compositionally biased region" description="Low complexity" evidence="2">
    <location>
        <begin position="1338"/>
        <end position="1347"/>
    </location>
</feature>
<feature type="compositionally biased region" description="Basic and acidic residues" evidence="2">
    <location>
        <begin position="1408"/>
        <end position="1427"/>
    </location>
</feature>
<organism evidence="4 5">
    <name type="scientific">Cladonia borealis</name>
    <dbReference type="NCBI Taxonomy" id="184061"/>
    <lineage>
        <taxon>Eukaryota</taxon>
        <taxon>Fungi</taxon>
        <taxon>Dikarya</taxon>
        <taxon>Ascomycota</taxon>
        <taxon>Pezizomycotina</taxon>
        <taxon>Lecanoromycetes</taxon>
        <taxon>OSLEUM clade</taxon>
        <taxon>Lecanoromycetidae</taxon>
        <taxon>Lecanorales</taxon>
        <taxon>Lecanorineae</taxon>
        <taxon>Cladoniaceae</taxon>
        <taxon>Cladonia</taxon>
    </lineage>
</organism>
<dbReference type="EMBL" id="JAFEKC020000014">
    <property type="protein sequence ID" value="KAK0511078.1"/>
    <property type="molecule type" value="Genomic_DNA"/>
</dbReference>
<feature type="compositionally biased region" description="Polar residues" evidence="2">
    <location>
        <begin position="491"/>
        <end position="503"/>
    </location>
</feature>
<feature type="region of interest" description="Disordered" evidence="2">
    <location>
        <begin position="491"/>
        <end position="518"/>
    </location>
</feature>
<evidence type="ECO:0000313" key="4">
    <source>
        <dbReference type="EMBL" id="KAK0511078.1"/>
    </source>
</evidence>
<feature type="compositionally biased region" description="Polar residues" evidence="2">
    <location>
        <begin position="1"/>
        <end position="13"/>
    </location>
</feature>
<dbReference type="Proteomes" id="UP001166286">
    <property type="component" value="Unassembled WGS sequence"/>
</dbReference>
<dbReference type="PROSITE" id="PS00028">
    <property type="entry name" value="ZINC_FINGER_C2H2_1"/>
    <property type="match status" value="1"/>
</dbReference>
<protein>
    <recommendedName>
        <fullName evidence="3">C2H2-type domain-containing protein</fullName>
    </recommendedName>
</protein>
<accession>A0AA39V0G4</accession>
<feature type="domain" description="C2H2-type" evidence="3">
    <location>
        <begin position="723"/>
        <end position="744"/>
    </location>
</feature>
<evidence type="ECO:0000259" key="3">
    <source>
        <dbReference type="PROSITE" id="PS00028"/>
    </source>
</evidence>
<evidence type="ECO:0000313" key="5">
    <source>
        <dbReference type="Proteomes" id="UP001166286"/>
    </source>
</evidence>
<feature type="compositionally biased region" description="Basic and acidic residues" evidence="2">
    <location>
        <begin position="508"/>
        <end position="518"/>
    </location>
</feature>
<dbReference type="InterPro" id="IPR057214">
    <property type="entry name" value="DUF7892"/>
</dbReference>
<evidence type="ECO:0000256" key="1">
    <source>
        <dbReference type="SAM" id="Coils"/>
    </source>
</evidence>